<gene>
    <name evidence="2" type="ORF">CEPIT_LOCUS11462</name>
</gene>
<dbReference type="AlphaFoldDB" id="A0AAV0D1U9"/>
<dbReference type="Pfam" id="PF07727">
    <property type="entry name" value="RVT_2"/>
    <property type="match status" value="1"/>
</dbReference>
<dbReference type="InterPro" id="IPR043502">
    <property type="entry name" value="DNA/RNA_pol_sf"/>
</dbReference>
<evidence type="ECO:0000313" key="2">
    <source>
        <dbReference type="EMBL" id="CAH9090919.1"/>
    </source>
</evidence>
<accession>A0AAV0D1U9</accession>
<organism evidence="2 3">
    <name type="scientific">Cuscuta epithymum</name>
    <dbReference type="NCBI Taxonomy" id="186058"/>
    <lineage>
        <taxon>Eukaryota</taxon>
        <taxon>Viridiplantae</taxon>
        <taxon>Streptophyta</taxon>
        <taxon>Embryophyta</taxon>
        <taxon>Tracheophyta</taxon>
        <taxon>Spermatophyta</taxon>
        <taxon>Magnoliopsida</taxon>
        <taxon>eudicotyledons</taxon>
        <taxon>Gunneridae</taxon>
        <taxon>Pentapetalae</taxon>
        <taxon>asterids</taxon>
        <taxon>lamiids</taxon>
        <taxon>Solanales</taxon>
        <taxon>Convolvulaceae</taxon>
        <taxon>Cuscuteae</taxon>
        <taxon>Cuscuta</taxon>
        <taxon>Cuscuta subgen. Cuscuta</taxon>
    </lineage>
</organism>
<feature type="domain" description="Reverse transcriptase Ty1/copia-type" evidence="1">
    <location>
        <begin position="99"/>
        <end position="340"/>
    </location>
</feature>
<comment type="caution">
    <text evidence="2">The sequence shown here is derived from an EMBL/GenBank/DDBJ whole genome shotgun (WGS) entry which is preliminary data.</text>
</comment>
<dbReference type="PANTHER" id="PTHR11439">
    <property type="entry name" value="GAG-POL-RELATED RETROTRANSPOSON"/>
    <property type="match status" value="1"/>
</dbReference>
<dbReference type="PANTHER" id="PTHR11439:SF470">
    <property type="entry name" value="CYSTEINE-RICH RLK (RECEPTOR-LIKE PROTEIN KINASE) 8"/>
    <property type="match status" value="1"/>
</dbReference>
<feature type="non-terminal residue" evidence="2">
    <location>
        <position position="410"/>
    </location>
</feature>
<sequence length="410" mass="46643">MTDHNSQRKSTRVRSLPIHLKDYNYKLPDSLNAGKSALCCNLVRYPIQNHITYARLSSSHNCFTAALSKISEPKTFKQAVKIPEWQAAMNNEIQALEKNDTWILVNLPPNKHCIGCKWVFKTKLKSDGSLDRYKARLVAKGYTQEEGLDYFDTFSPVVKLTTVRILLAIASAKNWFLHQLDVNNAFLHGDLYEEIYMQPPPGYLSSNDNRVCKLTKSLYGLKQASRQWFCKLSESLQHFGYTQSKADSSLFTKTNGNSFTVLLLYVDDLILAGNNIDEISAVKTFLHKKFTIKDLGDLKYILGIEIARSAKGICLCQRKYTLDILSETGYLNSKPYTTPMDSKLKLSKNDGTLLDDPKSYRTLIGRLLYLTVTRPDISYSVQTLSQFLSHPTDIHMSAAHRLLRYLKNSP</sequence>
<dbReference type="InterPro" id="IPR013103">
    <property type="entry name" value="RVT_2"/>
</dbReference>
<proteinExistence type="predicted"/>
<dbReference type="Proteomes" id="UP001152523">
    <property type="component" value="Unassembled WGS sequence"/>
</dbReference>
<evidence type="ECO:0000259" key="1">
    <source>
        <dbReference type="Pfam" id="PF07727"/>
    </source>
</evidence>
<dbReference type="EMBL" id="CAMAPF010000066">
    <property type="protein sequence ID" value="CAH9090919.1"/>
    <property type="molecule type" value="Genomic_DNA"/>
</dbReference>
<reference evidence="2" key="1">
    <citation type="submission" date="2022-07" db="EMBL/GenBank/DDBJ databases">
        <authorList>
            <person name="Macas J."/>
            <person name="Novak P."/>
            <person name="Neumann P."/>
        </authorList>
    </citation>
    <scope>NUCLEOTIDE SEQUENCE</scope>
</reference>
<protein>
    <recommendedName>
        <fullName evidence="1">Reverse transcriptase Ty1/copia-type domain-containing protein</fullName>
    </recommendedName>
</protein>
<keyword evidence="3" id="KW-1185">Reference proteome</keyword>
<evidence type="ECO:0000313" key="3">
    <source>
        <dbReference type="Proteomes" id="UP001152523"/>
    </source>
</evidence>
<dbReference type="SUPFAM" id="SSF56672">
    <property type="entry name" value="DNA/RNA polymerases"/>
    <property type="match status" value="1"/>
</dbReference>
<name>A0AAV0D1U9_9ASTE</name>